<dbReference type="Gene3D" id="3.30.420.10">
    <property type="entry name" value="Ribonuclease H-like superfamily/Ribonuclease H"/>
    <property type="match status" value="1"/>
</dbReference>
<proteinExistence type="predicted"/>
<evidence type="ECO:0000256" key="3">
    <source>
        <dbReference type="ARBA" id="ARBA00022839"/>
    </source>
</evidence>
<sequence>MEYSGRRCLEAGLCRADGGRCRQACAALAGEWGDAFGRLVDGLPVSLVRPSDTERPTWAVYQHERYLGTVHARPDDDGLWHVQSVAEQCPSLDDAVRVLRRPSSWFRQRQQVARWARTVLADPALLVIDVQTAGLGAQAWAVQIAALDGRGRTLVNEVLDPREPITAAASELHGITCSQVAHAPRFADLLPELTGVVAGRRCVAYNARFDCGVLARELLRHHADVSLVRAWLGRSRWEDAMGPAAVAEGLWSVDGSHYRRQRLGGRYDAVDKCRALLRRLHHLAWAV</sequence>
<dbReference type="Proteomes" id="UP000655443">
    <property type="component" value="Unassembled WGS sequence"/>
</dbReference>
<organism evidence="5 6">
    <name type="scientific">Streptomyces alanosinicus</name>
    <dbReference type="NCBI Taxonomy" id="68171"/>
    <lineage>
        <taxon>Bacteria</taxon>
        <taxon>Bacillati</taxon>
        <taxon>Actinomycetota</taxon>
        <taxon>Actinomycetes</taxon>
        <taxon>Kitasatosporales</taxon>
        <taxon>Streptomycetaceae</taxon>
        <taxon>Streptomyces</taxon>
    </lineage>
</organism>
<evidence type="ECO:0000256" key="1">
    <source>
        <dbReference type="ARBA" id="ARBA00022722"/>
    </source>
</evidence>
<evidence type="ECO:0000259" key="4">
    <source>
        <dbReference type="SMART" id="SM00479"/>
    </source>
</evidence>
<dbReference type="RefSeq" id="WP_189957950.1">
    <property type="nucleotide sequence ID" value="NZ_BMVG01000031.1"/>
</dbReference>
<dbReference type="Pfam" id="PF00929">
    <property type="entry name" value="RNase_T"/>
    <property type="match status" value="1"/>
</dbReference>
<accession>A0A918YPR8</accession>
<dbReference type="PANTHER" id="PTHR30231:SF4">
    <property type="entry name" value="PROTEIN NEN2"/>
    <property type="match status" value="1"/>
</dbReference>
<dbReference type="CDD" id="cd06127">
    <property type="entry name" value="DEDDh"/>
    <property type="match status" value="1"/>
</dbReference>
<dbReference type="InterPro" id="IPR013520">
    <property type="entry name" value="Ribonucl_H"/>
</dbReference>
<dbReference type="SUPFAM" id="SSF53098">
    <property type="entry name" value="Ribonuclease H-like"/>
    <property type="match status" value="1"/>
</dbReference>
<dbReference type="InterPro" id="IPR012337">
    <property type="entry name" value="RNaseH-like_sf"/>
</dbReference>
<dbReference type="InterPro" id="IPR036397">
    <property type="entry name" value="RNaseH_sf"/>
</dbReference>
<dbReference type="PANTHER" id="PTHR30231">
    <property type="entry name" value="DNA POLYMERASE III SUBUNIT EPSILON"/>
    <property type="match status" value="1"/>
</dbReference>
<keyword evidence="1" id="KW-0540">Nuclease</keyword>
<protein>
    <recommendedName>
        <fullName evidence="4">Exonuclease domain-containing protein</fullName>
    </recommendedName>
</protein>
<evidence type="ECO:0000256" key="2">
    <source>
        <dbReference type="ARBA" id="ARBA00022801"/>
    </source>
</evidence>
<dbReference type="GO" id="GO:0003676">
    <property type="term" value="F:nucleic acid binding"/>
    <property type="evidence" value="ECO:0007669"/>
    <property type="project" value="InterPro"/>
</dbReference>
<evidence type="ECO:0000313" key="6">
    <source>
        <dbReference type="Proteomes" id="UP000655443"/>
    </source>
</evidence>
<comment type="caution">
    <text evidence="5">The sequence shown here is derived from an EMBL/GenBank/DDBJ whole genome shotgun (WGS) entry which is preliminary data.</text>
</comment>
<reference evidence="5" key="2">
    <citation type="submission" date="2020-09" db="EMBL/GenBank/DDBJ databases">
        <authorList>
            <person name="Sun Q."/>
            <person name="Ohkuma M."/>
        </authorList>
    </citation>
    <scope>NUCLEOTIDE SEQUENCE</scope>
    <source>
        <strain evidence="5">JCM 4714</strain>
    </source>
</reference>
<keyword evidence="3" id="KW-0269">Exonuclease</keyword>
<name>A0A918YPR8_9ACTN</name>
<reference evidence="5" key="1">
    <citation type="journal article" date="2014" name="Int. J. Syst. Evol. Microbiol.">
        <title>Complete genome sequence of Corynebacterium casei LMG S-19264T (=DSM 44701T), isolated from a smear-ripened cheese.</title>
        <authorList>
            <consortium name="US DOE Joint Genome Institute (JGI-PGF)"/>
            <person name="Walter F."/>
            <person name="Albersmeier A."/>
            <person name="Kalinowski J."/>
            <person name="Ruckert C."/>
        </authorList>
    </citation>
    <scope>NUCLEOTIDE SEQUENCE</scope>
    <source>
        <strain evidence="5">JCM 4714</strain>
    </source>
</reference>
<dbReference type="AlphaFoldDB" id="A0A918YPR8"/>
<keyword evidence="6" id="KW-1185">Reference proteome</keyword>
<gene>
    <name evidence="5" type="ORF">GCM10010339_73410</name>
</gene>
<feature type="domain" description="Exonuclease" evidence="4">
    <location>
        <begin position="124"/>
        <end position="285"/>
    </location>
</feature>
<dbReference type="SMART" id="SM00479">
    <property type="entry name" value="EXOIII"/>
    <property type="match status" value="1"/>
</dbReference>
<dbReference type="GO" id="GO:0008408">
    <property type="term" value="F:3'-5' exonuclease activity"/>
    <property type="evidence" value="ECO:0007669"/>
    <property type="project" value="TreeGrafter"/>
</dbReference>
<evidence type="ECO:0000313" key="5">
    <source>
        <dbReference type="EMBL" id="GHE11932.1"/>
    </source>
</evidence>
<dbReference type="EMBL" id="BMVG01000031">
    <property type="protein sequence ID" value="GHE11932.1"/>
    <property type="molecule type" value="Genomic_DNA"/>
</dbReference>
<keyword evidence="2" id="KW-0378">Hydrolase</keyword>